<accession>A0ABW4V2U8</accession>
<dbReference type="EMBL" id="JBHUHF010000001">
    <property type="protein sequence ID" value="MFD2025116.1"/>
    <property type="molecule type" value="Genomic_DNA"/>
</dbReference>
<evidence type="ECO:0000313" key="2">
    <source>
        <dbReference type="EMBL" id="MFD2025116.1"/>
    </source>
</evidence>
<comment type="caution">
    <text evidence="2">The sequence shown here is derived from an EMBL/GenBank/DDBJ whole genome shotgun (WGS) entry which is preliminary data.</text>
</comment>
<protein>
    <submittedName>
        <fullName evidence="2">DUF4037 domain-containing protein</fullName>
    </submittedName>
</protein>
<gene>
    <name evidence="2" type="ORF">ACFSL2_06285</name>
</gene>
<dbReference type="InterPro" id="IPR025117">
    <property type="entry name" value="DUF4037"/>
</dbReference>
<evidence type="ECO:0000259" key="1">
    <source>
        <dbReference type="Pfam" id="PF13228"/>
    </source>
</evidence>
<feature type="domain" description="DUF4037" evidence="1">
    <location>
        <begin position="125"/>
        <end position="222"/>
    </location>
</feature>
<proteinExistence type="predicted"/>
<dbReference type="RefSeq" id="WP_377197027.1">
    <property type="nucleotide sequence ID" value="NZ_JBHUHF010000001.1"/>
</dbReference>
<name>A0ABW4V2U8_9MICO</name>
<dbReference type="Pfam" id="PF13228">
    <property type="entry name" value="DUF4037"/>
    <property type="match status" value="1"/>
</dbReference>
<reference evidence="3" key="1">
    <citation type="journal article" date="2019" name="Int. J. Syst. Evol. Microbiol.">
        <title>The Global Catalogue of Microorganisms (GCM) 10K type strain sequencing project: providing services to taxonomists for standard genome sequencing and annotation.</title>
        <authorList>
            <consortium name="The Broad Institute Genomics Platform"/>
            <consortium name="The Broad Institute Genome Sequencing Center for Infectious Disease"/>
            <person name="Wu L."/>
            <person name="Ma J."/>
        </authorList>
    </citation>
    <scope>NUCLEOTIDE SEQUENCE [LARGE SCALE GENOMIC DNA]</scope>
    <source>
        <strain evidence="3">CCM 7043</strain>
    </source>
</reference>
<evidence type="ECO:0000313" key="3">
    <source>
        <dbReference type="Proteomes" id="UP001597338"/>
    </source>
</evidence>
<dbReference type="Proteomes" id="UP001597338">
    <property type="component" value="Unassembled WGS sequence"/>
</dbReference>
<keyword evidence="3" id="KW-1185">Reference proteome</keyword>
<sequence>MSGTELARAYWADVVRPILERDLPDVPRAAGRLGTGSDVLGLDDYTSRDHDWGLRLTLLVPADRTGEVDELLAAALPAVYQGRPTAFPLTWDPAVRHRIEVATPDGFVRSRTGLDVGAGPTVPGWLSLTGQSVLEITAGPVFEDTAGRITALRERLAWYPHDVWLHVLAADWTRVGQELPFVGRTGQRGDDLGSRLIAARLVTALVRLGFLLERRWPPYPTWAGTLFGRLPVASAVHPHVGAALASPTWQVRDAALRAACEALHERQRAVGLPTLDGPACEDFYDRPFTGLRDGVAGTLRGAITDPQVRALSHRGGIEQWVDDVGTLTDEDLRGRLAQVLVDGRARAVGPAPVGLVRPSGGQG</sequence>
<organism evidence="2 3">
    <name type="scientific">Promicromonospora aerolata</name>
    <dbReference type="NCBI Taxonomy" id="195749"/>
    <lineage>
        <taxon>Bacteria</taxon>
        <taxon>Bacillati</taxon>
        <taxon>Actinomycetota</taxon>
        <taxon>Actinomycetes</taxon>
        <taxon>Micrococcales</taxon>
        <taxon>Promicromonosporaceae</taxon>
        <taxon>Promicromonospora</taxon>
    </lineage>
</organism>